<feature type="domain" description="Diphthamide synthase" evidence="1">
    <location>
        <begin position="1"/>
        <end position="222"/>
    </location>
</feature>
<dbReference type="STRING" id="1603555.SU86_003435"/>
<dbReference type="KEGG" id="tah:SU86_003435"/>
<keyword evidence="2" id="KW-0067">ATP-binding</keyword>
<gene>
    <name evidence="2" type="ORF">SU86_003435</name>
</gene>
<dbReference type="InterPro" id="IPR022427">
    <property type="entry name" value="MJ0570_ATP-bd"/>
</dbReference>
<protein>
    <submittedName>
        <fullName evidence="2">ATP-binding protein</fullName>
    </submittedName>
</protein>
<dbReference type="InterPro" id="IPR014729">
    <property type="entry name" value="Rossmann-like_a/b/a_fold"/>
</dbReference>
<dbReference type="Pfam" id="PF01902">
    <property type="entry name" value="Diphthami_syn_2"/>
    <property type="match status" value="1"/>
</dbReference>
<evidence type="ECO:0000313" key="3">
    <source>
        <dbReference type="Proteomes" id="UP000266745"/>
    </source>
</evidence>
<dbReference type="CDD" id="cd01994">
    <property type="entry name" value="AANH_PF0828-like"/>
    <property type="match status" value="1"/>
</dbReference>
<dbReference type="PANTHER" id="PTHR12196:SF2">
    <property type="entry name" value="DIPHTHINE--AMMONIA LIGASE"/>
    <property type="match status" value="1"/>
</dbReference>
<name>A0A3G1B0D9_9ARCH</name>
<dbReference type="GO" id="GO:0005524">
    <property type="term" value="F:ATP binding"/>
    <property type="evidence" value="ECO:0007669"/>
    <property type="project" value="UniProtKB-KW"/>
</dbReference>
<dbReference type="GeneID" id="24875443"/>
<dbReference type="NCBIfam" id="TIGR00290">
    <property type="entry name" value="MJ0570_dom"/>
    <property type="match status" value="1"/>
</dbReference>
<reference evidence="2 3" key="1">
    <citation type="journal article" date="2016" name="Sci. Rep.">
        <title>A novel ammonia-oxidizing archaeon from wastewater treatment plant: Its enrichment, physiological and genomic characteristics.</title>
        <authorList>
            <person name="Li Y."/>
            <person name="Ding K."/>
            <person name="Wen X."/>
            <person name="Zhang B."/>
            <person name="Shen B."/>
            <person name="Yang Y."/>
        </authorList>
    </citation>
    <scope>NUCLEOTIDE SEQUENCE [LARGE SCALE GENOMIC DNA]</scope>
    <source>
        <strain evidence="2 3">SAT1</strain>
    </source>
</reference>
<dbReference type="NCBIfam" id="TIGR03679">
    <property type="entry name" value="arCOG00187"/>
    <property type="match status" value="1"/>
</dbReference>
<evidence type="ECO:0000259" key="1">
    <source>
        <dbReference type="Pfam" id="PF01902"/>
    </source>
</evidence>
<keyword evidence="3" id="KW-1185">Reference proteome</keyword>
<dbReference type="InterPro" id="IPR002761">
    <property type="entry name" value="Diphthami_syn_dom"/>
</dbReference>
<dbReference type="PANTHER" id="PTHR12196">
    <property type="entry name" value="DOMAIN OF UNKNOWN FUNCTION 71 DUF71 -CONTAINING PROTEIN"/>
    <property type="match status" value="1"/>
</dbReference>
<dbReference type="GO" id="GO:0017178">
    <property type="term" value="F:diphthine-ammonia ligase activity"/>
    <property type="evidence" value="ECO:0007669"/>
    <property type="project" value="TreeGrafter"/>
</dbReference>
<keyword evidence="2" id="KW-0547">Nucleotide-binding</keyword>
<organism evidence="2 3">
    <name type="scientific">Candidatus Nitrosotenuis cloacae</name>
    <dbReference type="NCBI Taxonomy" id="1603555"/>
    <lineage>
        <taxon>Archaea</taxon>
        <taxon>Nitrososphaerota</taxon>
        <taxon>Candidatus Nitrosotenuis</taxon>
    </lineage>
</organism>
<dbReference type="RefSeq" id="WP_048188372.1">
    <property type="nucleotide sequence ID" value="NZ_CP011097.1"/>
</dbReference>
<dbReference type="Gene3D" id="3.40.50.620">
    <property type="entry name" value="HUPs"/>
    <property type="match status" value="1"/>
</dbReference>
<dbReference type="SUPFAM" id="SSF52402">
    <property type="entry name" value="Adenine nucleotide alpha hydrolases-like"/>
    <property type="match status" value="1"/>
</dbReference>
<dbReference type="Proteomes" id="UP000266745">
    <property type="component" value="Chromosome"/>
</dbReference>
<proteinExistence type="predicted"/>
<dbReference type="Gene3D" id="3.90.1490.10">
    <property type="entry name" value="putative n-type atp pyrophosphatase, domain 2"/>
    <property type="match status" value="1"/>
</dbReference>
<sequence length="230" mass="25759">MNVAALFSGGKDSTFAIYAAQKMGHTISCLITILASSEESHLLHHPNISQTTLQAKAMNIPQIMIQSESDNTTQELQLIKEGLVQAKQTHRIDGVVHGGILSEFQKTRFEGVAKELGLEIITPIWKKDQKQYMVELLDHNFEFIITAVSADGLDESWLGKKITRQDLTDLMEKSEKHRFNLSFEGGEAETFVVDCPLFSGMIEITDTKKIWDGYRGRFEILAAKMKNNAG</sequence>
<dbReference type="EMBL" id="CP011097">
    <property type="protein sequence ID" value="AJZ75582.1"/>
    <property type="molecule type" value="Genomic_DNA"/>
</dbReference>
<dbReference type="AlphaFoldDB" id="A0A3G1B0D9"/>
<accession>A0A3G1B0D9</accession>
<dbReference type="OrthoDB" id="372052at2157"/>
<dbReference type="InterPro" id="IPR030662">
    <property type="entry name" value="DPH6/MJ0570"/>
</dbReference>
<evidence type="ECO:0000313" key="2">
    <source>
        <dbReference type="EMBL" id="AJZ75582.1"/>
    </source>
</evidence>
<dbReference type="GO" id="GO:0017183">
    <property type="term" value="P:protein histidyl modification to diphthamide"/>
    <property type="evidence" value="ECO:0007669"/>
    <property type="project" value="TreeGrafter"/>
</dbReference>
<dbReference type="PIRSF" id="PIRSF039123">
    <property type="entry name" value="Diphthamide_synthase"/>
    <property type="match status" value="1"/>
</dbReference>